<dbReference type="Gene3D" id="3.40.50.2300">
    <property type="match status" value="1"/>
</dbReference>
<sequence length="250" mass="28734">MIRAIIIDDEQHCTNRLTDLLNRFCKQTVTIAGTFENVDDAIAGINTLKPDLVFLDIQLHDQTGFDLLARIRQISFEVIFTTAYDNYAIQAFKFSAVDYMLKPIDPDDLVQAVGKLQKIFHQRELTEKFDALLHNIKTADTSSKKITVATSKGLLFLQVSDITRCQSDVNYTTIYLKDKQQIVVAKTLKEFEDMLSDHNFFRIHNSHLINMDCIKSYHKGKGGYVTLTDNTSLEVSTRRRDLFLKKIEEM</sequence>
<evidence type="ECO:0000313" key="5">
    <source>
        <dbReference type="Proteomes" id="UP000321479"/>
    </source>
</evidence>
<dbReference type="PROSITE" id="PS50110">
    <property type="entry name" value="RESPONSE_REGULATORY"/>
    <property type="match status" value="1"/>
</dbReference>
<name>A0A5B8UTD9_9SPHI</name>
<keyword evidence="1" id="KW-0597">Phosphoprotein</keyword>
<accession>A0A5B8UTD9</accession>
<evidence type="ECO:0000313" key="4">
    <source>
        <dbReference type="EMBL" id="QEC62168.1"/>
    </source>
</evidence>
<dbReference type="Gene3D" id="2.40.50.1020">
    <property type="entry name" value="LytTr DNA-binding domain"/>
    <property type="match status" value="1"/>
</dbReference>
<feature type="domain" description="Response regulatory" evidence="2">
    <location>
        <begin position="3"/>
        <end position="117"/>
    </location>
</feature>
<evidence type="ECO:0000259" key="3">
    <source>
        <dbReference type="PROSITE" id="PS50930"/>
    </source>
</evidence>
<dbReference type="Pfam" id="PF00072">
    <property type="entry name" value="Response_reg"/>
    <property type="match status" value="1"/>
</dbReference>
<dbReference type="PANTHER" id="PTHR37299:SF1">
    <property type="entry name" value="STAGE 0 SPORULATION PROTEIN A HOMOLOG"/>
    <property type="match status" value="1"/>
</dbReference>
<dbReference type="InterPro" id="IPR046947">
    <property type="entry name" value="LytR-like"/>
</dbReference>
<dbReference type="GO" id="GO:0003677">
    <property type="term" value="F:DNA binding"/>
    <property type="evidence" value="ECO:0007669"/>
    <property type="project" value="InterPro"/>
</dbReference>
<organism evidence="4 5">
    <name type="scientific">Mucilaginibacter ginsenosidivorans</name>
    <dbReference type="NCBI Taxonomy" id="398053"/>
    <lineage>
        <taxon>Bacteria</taxon>
        <taxon>Pseudomonadati</taxon>
        <taxon>Bacteroidota</taxon>
        <taxon>Sphingobacteriia</taxon>
        <taxon>Sphingobacteriales</taxon>
        <taxon>Sphingobacteriaceae</taxon>
        <taxon>Mucilaginibacter</taxon>
    </lineage>
</organism>
<evidence type="ECO:0000259" key="2">
    <source>
        <dbReference type="PROSITE" id="PS50110"/>
    </source>
</evidence>
<dbReference type="PROSITE" id="PS50930">
    <property type="entry name" value="HTH_LYTTR"/>
    <property type="match status" value="1"/>
</dbReference>
<dbReference type="InterPro" id="IPR011006">
    <property type="entry name" value="CheY-like_superfamily"/>
</dbReference>
<dbReference type="PANTHER" id="PTHR37299">
    <property type="entry name" value="TRANSCRIPTIONAL REGULATOR-RELATED"/>
    <property type="match status" value="1"/>
</dbReference>
<dbReference type="AlphaFoldDB" id="A0A5B8UTD9"/>
<keyword evidence="5" id="KW-1185">Reference proteome</keyword>
<dbReference type="SMART" id="SM00850">
    <property type="entry name" value="LytTR"/>
    <property type="match status" value="1"/>
</dbReference>
<feature type="modified residue" description="4-aspartylphosphate" evidence="1">
    <location>
        <position position="56"/>
    </location>
</feature>
<dbReference type="SMART" id="SM00448">
    <property type="entry name" value="REC"/>
    <property type="match status" value="1"/>
</dbReference>
<protein>
    <submittedName>
        <fullName evidence="4">Response regulator transcription factor</fullName>
    </submittedName>
</protein>
<proteinExistence type="predicted"/>
<dbReference type="InterPro" id="IPR007492">
    <property type="entry name" value="LytTR_DNA-bd_dom"/>
</dbReference>
<dbReference type="RefSeq" id="WP_147030745.1">
    <property type="nucleotide sequence ID" value="NZ_CP042436.1"/>
</dbReference>
<gene>
    <name evidence="4" type="ORF">FRZ54_06080</name>
</gene>
<dbReference type="Pfam" id="PF04397">
    <property type="entry name" value="LytTR"/>
    <property type="match status" value="1"/>
</dbReference>
<dbReference type="KEGG" id="mgin:FRZ54_06080"/>
<dbReference type="GO" id="GO:0000156">
    <property type="term" value="F:phosphorelay response regulator activity"/>
    <property type="evidence" value="ECO:0007669"/>
    <property type="project" value="InterPro"/>
</dbReference>
<dbReference type="EMBL" id="CP042436">
    <property type="protein sequence ID" value="QEC62168.1"/>
    <property type="molecule type" value="Genomic_DNA"/>
</dbReference>
<dbReference type="InterPro" id="IPR001789">
    <property type="entry name" value="Sig_transdc_resp-reg_receiver"/>
</dbReference>
<dbReference type="SUPFAM" id="SSF52172">
    <property type="entry name" value="CheY-like"/>
    <property type="match status" value="1"/>
</dbReference>
<feature type="domain" description="HTH LytTR-type" evidence="3">
    <location>
        <begin position="146"/>
        <end position="249"/>
    </location>
</feature>
<dbReference type="OrthoDB" id="9787344at2"/>
<evidence type="ECO:0000256" key="1">
    <source>
        <dbReference type="PROSITE-ProRule" id="PRU00169"/>
    </source>
</evidence>
<reference evidence="4 5" key="1">
    <citation type="journal article" date="2017" name="Curr. Microbiol.">
        <title>Mucilaginibacter ginsenosidivorans sp. nov., Isolated from Soil of Ginseng Field.</title>
        <authorList>
            <person name="Kim M.M."/>
            <person name="Siddiqi M.Z."/>
            <person name="Im W.T."/>
        </authorList>
    </citation>
    <scope>NUCLEOTIDE SEQUENCE [LARGE SCALE GENOMIC DNA]</scope>
    <source>
        <strain evidence="4 5">Gsoil 3017</strain>
    </source>
</reference>
<dbReference type="Proteomes" id="UP000321479">
    <property type="component" value="Chromosome"/>
</dbReference>